<feature type="signal peptide" evidence="1">
    <location>
        <begin position="1"/>
        <end position="19"/>
    </location>
</feature>
<evidence type="ECO:0000256" key="1">
    <source>
        <dbReference type="SAM" id="SignalP"/>
    </source>
</evidence>
<organism evidence="2 3">
    <name type="scientific">Marinifilum flexuosum</name>
    <dbReference type="NCBI Taxonomy" id="1117708"/>
    <lineage>
        <taxon>Bacteria</taxon>
        <taxon>Pseudomonadati</taxon>
        <taxon>Bacteroidota</taxon>
        <taxon>Bacteroidia</taxon>
        <taxon>Marinilabiliales</taxon>
        <taxon>Marinifilaceae</taxon>
    </lineage>
</organism>
<dbReference type="Proteomes" id="UP000284531">
    <property type="component" value="Unassembled WGS sequence"/>
</dbReference>
<protein>
    <recommendedName>
        <fullName evidence="4">GLPGLI family protein</fullName>
    </recommendedName>
</protein>
<dbReference type="AlphaFoldDB" id="A0A419WNH3"/>
<name>A0A419WNH3_9BACT</name>
<dbReference type="RefSeq" id="WP_120241622.1">
    <property type="nucleotide sequence ID" value="NZ_CANNEC010000028.1"/>
</dbReference>
<proteinExistence type="predicted"/>
<reference evidence="2 3" key="1">
    <citation type="submission" date="2018-09" db="EMBL/GenBank/DDBJ databases">
        <title>Genomic Encyclopedia of Archaeal and Bacterial Type Strains, Phase II (KMG-II): from individual species to whole genera.</title>
        <authorList>
            <person name="Goeker M."/>
        </authorList>
    </citation>
    <scope>NUCLEOTIDE SEQUENCE [LARGE SCALE GENOMIC DNA]</scope>
    <source>
        <strain evidence="2 3">DSM 21950</strain>
    </source>
</reference>
<comment type="caution">
    <text evidence="2">The sequence shown here is derived from an EMBL/GenBank/DDBJ whole genome shotgun (WGS) entry which is preliminary data.</text>
</comment>
<feature type="chain" id="PRO_5019122753" description="GLPGLI family protein" evidence="1">
    <location>
        <begin position="20"/>
        <end position="225"/>
    </location>
</feature>
<evidence type="ECO:0008006" key="4">
    <source>
        <dbReference type="Google" id="ProtNLM"/>
    </source>
</evidence>
<dbReference type="OrthoDB" id="1523128at2"/>
<accession>A0A419WNH3</accession>
<keyword evidence="3" id="KW-1185">Reference proteome</keyword>
<gene>
    <name evidence="2" type="ORF">BXY64_3939</name>
</gene>
<evidence type="ECO:0000313" key="3">
    <source>
        <dbReference type="Proteomes" id="UP000284531"/>
    </source>
</evidence>
<sequence length="225" mass="26368">MKKIQIILLFLCLSSIGLAQVSTRDARLLQDKIREVYDANILNGSNPNYEVYLDDWKSGIIYSKLITHSTLAPLRYFVYNKEFHLINNLKDTVVLNKFAQIDSIIVSDKKFIYTSYNLSGKTKADYFQELAYGKLRLLKHYKCIFVKGNERLATGYHTNKPNSYKIDSKLYYQEVGKPAVLLPSKKNEILTLFDKPEIVKFIKENKLKLKKEKHLKKLFHYYNTH</sequence>
<dbReference type="EMBL" id="RAPQ01000012">
    <property type="protein sequence ID" value="RKD96982.1"/>
    <property type="molecule type" value="Genomic_DNA"/>
</dbReference>
<keyword evidence="1" id="KW-0732">Signal</keyword>
<evidence type="ECO:0000313" key="2">
    <source>
        <dbReference type="EMBL" id="RKD96982.1"/>
    </source>
</evidence>